<feature type="compositionally biased region" description="Basic residues" evidence="1">
    <location>
        <begin position="41"/>
        <end position="52"/>
    </location>
</feature>
<protein>
    <submittedName>
        <fullName evidence="2">Uncharacterized protein</fullName>
    </submittedName>
</protein>
<gene>
    <name evidence="2" type="ORF">QTG54_012446</name>
</gene>
<proteinExistence type="predicted"/>
<keyword evidence="3" id="KW-1185">Reference proteome</keyword>
<feature type="region of interest" description="Disordered" evidence="1">
    <location>
        <begin position="1"/>
        <end position="59"/>
    </location>
</feature>
<comment type="caution">
    <text evidence="2">The sequence shown here is derived from an EMBL/GenBank/DDBJ whole genome shotgun (WGS) entry which is preliminary data.</text>
</comment>
<dbReference type="EMBL" id="JATAAI010000027">
    <property type="protein sequence ID" value="KAK1737001.1"/>
    <property type="molecule type" value="Genomic_DNA"/>
</dbReference>
<reference evidence="2" key="1">
    <citation type="submission" date="2023-06" db="EMBL/GenBank/DDBJ databases">
        <title>Survivors Of The Sea: Transcriptome response of Skeletonema marinoi to long-term dormancy.</title>
        <authorList>
            <person name="Pinder M.I.M."/>
            <person name="Kourtchenko O."/>
            <person name="Robertson E.K."/>
            <person name="Larsson T."/>
            <person name="Maumus F."/>
            <person name="Osuna-Cruz C.M."/>
            <person name="Vancaester E."/>
            <person name="Stenow R."/>
            <person name="Vandepoele K."/>
            <person name="Ploug H."/>
            <person name="Bruchert V."/>
            <person name="Godhe A."/>
            <person name="Topel M."/>
        </authorList>
    </citation>
    <scope>NUCLEOTIDE SEQUENCE</scope>
    <source>
        <strain evidence="2">R05AC</strain>
    </source>
</reference>
<evidence type="ECO:0000313" key="2">
    <source>
        <dbReference type="EMBL" id="KAK1737001.1"/>
    </source>
</evidence>
<evidence type="ECO:0000313" key="3">
    <source>
        <dbReference type="Proteomes" id="UP001224775"/>
    </source>
</evidence>
<name>A0AAD8XZX0_9STRA</name>
<evidence type="ECO:0000256" key="1">
    <source>
        <dbReference type="SAM" id="MobiDB-lite"/>
    </source>
</evidence>
<sequence>MRTSHELPSLDNILTSSFTGGPSPLGKVSPSRPKPPLARRAVSHGHRRHKSRGVIGGGIGGFRDRLGSGDLDQVFAGGNDRYSDTDIPTAAVEKVRGKVYPRHLQLEGQAYKGASRHLGFIVE</sequence>
<dbReference type="AlphaFoldDB" id="A0AAD8XZX0"/>
<dbReference type="Proteomes" id="UP001224775">
    <property type="component" value="Unassembled WGS sequence"/>
</dbReference>
<accession>A0AAD8XZX0</accession>
<organism evidence="2 3">
    <name type="scientific">Skeletonema marinoi</name>
    <dbReference type="NCBI Taxonomy" id="267567"/>
    <lineage>
        <taxon>Eukaryota</taxon>
        <taxon>Sar</taxon>
        <taxon>Stramenopiles</taxon>
        <taxon>Ochrophyta</taxon>
        <taxon>Bacillariophyta</taxon>
        <taxon>Coscinodiscophyceae</taxon>
        <taxon>Thalassiosirophycidae</taxon>
        <taxon>Thalassiosirales</taxon>
        <taxon>Skeletonemataceae</taxon>
        <taxon>Skeletonema</taxon>
        <taxon>Skeletonema marinoi-dohrnii complex</taxon>
    </lineage>
</organism>